<feature type="transmembrane region" description="Helical" evidence="8">
    <location>
        <begin position="180"/>
        <end position="201"/>
    </location>
</feature>
<proteinExistence type="inferred from homology"/>
<feature type="region of interest" description="Disordered" evidence="7">
    <location>
        <begin position="291"/>
        <end position="316"/>
    </location>
</feature>
<dbReference type="CDD" id="cd16429">
    <property type="entry name" value="VirB10"/>
    <property type="match status" value="1"/>
</dbReference>
<comment type="subcellular location">
    <subcellularLocation>
        <location evidence="1">Membrane</location>
        <topology evidence="1">Single-pass membrane protein</topology>
    </subcellularLocation>
</comment>
<sequence length="515" mass="54042">MVLAMAGAVLACGPRAAHAQQLVFDPKNHLENALQAARQLESLANEAHMLTNQARELASSPYSHLTATSQTLSSIGELAGAAKGLASDVAGLQADFEEIYPAIVQGLDPQTALKLRQERNATARNTARDLASAAAELEQMAKARPGRLQGALAASQSAIGQTAAIQSSAQVLVRVRKGPVVAAGLASAALCAGALAWAFIIQPDLRAQARQDEAVEDDQGRAPPLPQIAEGPATYGDLEPLQDVSQRPASAQPQPAAPPRSPLEAPAHRGARPMDRASEARTSPLFFAQAHSGQVAQVPPARADLGGDPRTAGQDAYNSDNLLDLVSPYELKAGSVIPALLLTGVDTARAGPVTAAVTDSIYDTVTGQHLLIPQGSRLIGRHEGESRHGDKRVFLVWDRLILPNGKSLVLDREPGVDAQGMIGVEGKVERRLLPLVAASLIGGAITALGQMARDEADASRRWVDDAGDAAAIEAAQVGGRLIDRELDVRPSIQVRPGARVRVLITHDLVLEPYAP</sequence>
<evidence type="ECO:0000256" key="8">
    <source>
        <dbReference type="SAM" id="Phobius"/>
    </source>
</evidence>
<comment type="similarity">
    <text evidence="2">Belongs to the TrbI/VirB10 family.</text>
</comment>
<keyword evidence="10" id="KW-1185">Reference proteome</keyword>
<evidence type="ECO:0000313" key="9">
    <source>
        <dbReference type="EMBL" id="MET3528159.1"/>
    </source>
</evidence>
<comment type="caution">
    <text evidence="9">The sequence shown here is derived from an EMBL/GenBank/DDBJ whole genome shotgun (WGS) entry which is preliminary data.</text>
</comment>
<keyword evidence="5 8" id="KW-0472">Membrane</keyword>
<dbReference type="EMBL" id="JBEPLU010000003">
    <property type="protein sequence ID" value="MET3528159.1"/>
    <property type="molecule type" value="Genomic_DNA"/>
</dbReference>
<dbReference type="Pfam" id="PF03743">
    <property type="entry name" value="TrbI"/>
    <property type="match status" value="1"/>
</dbReference>
<feature type="region of interest" description="Disordered" evidence="7">
    <location>
        <begin position="210"/>
        <end position="278"/>
    </location>
</feature>
<evidence type="ECO:0000256" key="1">
    <source>
        <dbReference type="ARBA" id="ARBA00004167"/>
    </source>
</evidence>
<evidence type="ECO:0000256" key="4">
    <source>
        <dbReference type="ARBA" id="ARBA00022989"/>
    </source>
</evidence>
<gene>
    <name evidence="9" type="ORF">ABID41_003298</name>
</gene>
<feature type="coiled-coil region" evidence="6">
    <location>
        <begin position="33"/>
        <end position="60"/>
    </location>
</feature>
<evidence type="ECO:0000256" key="3">
    <source>
        <dbReference type="ARBA" id="ARBA00022692"/>
    </source>
</evidence>
<keyword evidence="4 8" id="KW-1133">Transmembrane helix</keyword>
<name>A0ABV2EM75_9CAUL</name>
<keyword evidence="3 8" id="KW-0812">Transmembrane</keyword>
<organism evidence="9 10">
    <name type="scientific">Phenylobacterium koreense</name>
    <dbReference type="NCBI Taxonomy" id="266125"/>
    <lineage>
        <taxon>Bacteria</taxon>
        <taxon>Pseudomonadati</taxon>
        <taxon>Pseudomonadota</taxon>
        <taxon>Alphaproteobacteria</taxon>
        <taxon>Caulobacterales</taxon>
        <taxon>Caulobacteraceae</taxon>
        <taxon>Phenylobacterium</taxon>
    </lineage>
</organism>
<feature type="compositionally biased region" description="Low complexity" evidence="7">
    <location>
        <begin position="245"/>
        <end position="254"/>
    </location>
</feature>
<dbReference type="Proteomes" id="UP001549110">
    <property type="component" value="Unassembled WGS sequence"/>
</dbReference>
<accession>A0ABV2EM75</accession>
<dbReference type="Gene3D" id="2.40.128.260">
    <property type="entry name" value="Type IV secretion system, VirB10/TraB/TrbI"/>
    <property type="match status" value="1"/>
</dbReference>
<reference evidence="9 10" key="1">
    <citation type="submission" date="2024-06" db="EMBL/GenBank/DDBJ databases">
        <title>Genomic Encyclopedia of Type Strains, Phase IV (KMG-IV): sequencing the most valuable type-strain genomes for metagenomic binning, comparative biology and taxonomic classification.</title>
        <authorList>
            <person name="Goeker M."/>
        </authorList>
    </citation>
    <scope>NUCLEOTIDE SEQUENCE [LARGE SCALE GENOMIC DNA]</scope>
    <source>
        <strain evidence="9 10">DSM 17809</strain>
    </source>
</reference>
<evidence type="ECO:0000313" key="10">
    <source>
        <dbReference type="Proteomes" id="UP001549110"/>
    </source>
</evidence>
<protein>
    <submittedName>
        <fullName evidence="9">P-type conjugative transfer protein TrbJ</fullName>
    </submittedName>
</protein>
<dbReference type="InterPro" id="IPR042217">
    <property type="entry name" value="T4SS_VirB10/TrbI"/>
</dbReference>
<evidence type="ECO:0000256" key="5">
    <source>
        <dbReference type="ARBA" id="ARBA00023136"/>
    </source>
</evidence>
<evidence type="ECO:0000256" key="7">
    <source>
        <dbReference type="SAM" id="MobiDB-lite"/>
    </source>
</evidence>
<evidence type="ECO:0000256" key="2">
    <source>
        <dbReference type="ARBA" id="ARBA00010265"/>
    </source>
</evidence>
<keyword evidence="6" id="KW-0175">Coiled coil</keyword>
<dbReference type="InterPro" id="IPR005498">
    <property type="entry name" value="T4SS_VirB10/TraB/TrbI"/>
</dbReference>
<evidence type="ECO:0000256" key="6">
    <source>
        <dbReference type="SAM" id="Coils"/>
    </source>
</evidence>